<dbReference type="OrthoDB" id="1918565at2759"/>
<dbReference type="Gene3D" id="1.20.1280.50">
    <property type="match status" value="1"/>
</dbReference>
<evidence type="ECO:0000313" key="1">
    <source>
        <dbReference type="Proteomes" id="UP000189703"/>
    </source>
</evidence>
<dbReference type="Pfam" id="PF12937">
    <property type="entry name" value="F-box-like"/>
    <property type="match status" value="1"/>
</dbReference>
<dbReference type="AlphaFoldDB" id="A0A1U8B209"/>
<dbReference type="eggNOG" id="ENOG502QRA4">
    <property type="taxonomic scope" value="Eukaryota"/>
</dbReference>
<gene>
    <name evidence="2" type="primary">LOC104606216</name>
</gene>
<dbReference type="PROSITE" id="PS50181">
    <property type="entry name" value="FBOX"/>
    <property type="match status" value="1"/>
</dbReference>
<protein>
    <submittedName>
        <fullName evidence="2">F-box protein PP2-B15-like</fullName>
    </submittedName>
</protein>
<dbReference type="Pfam" id="PF14299">
    <property type="entry name" value="PP2"/>
    <property type="match status" value="1"/>
</dbReference>
<dbReference type="FunCoup" id="A0A1U8B209">
    <property type="interactions" value="28"/>
</dbReference>
<dbReference type="SMART" id="SM00256">
    <property type="entry name" value="FBOX"/>
    <property type="match status" value="1"/>
</dbReference>
<dbReference type="GeneID" id="104606216"/>
<dbReference type="PANTHER" id="PTHR32278">
    <property type="entry name" value="F-BOX DOMAIN-CONTAINING PROTEIN"/>
    <property type="match status" value="1"/>
</dbReference>
<accession>A0A1U8B209</accession>
<dbReference type="CDD" id="cd22162">
    <property type="entry name" value="F-box_AtSKIP3-like"/>
    <property type="match status" value="1"/>
</dbReference>
<dbReference type="Proteomes" id="UP000189703">
    <property type="component" value="Unplaced"/>
</dbReference>
<dbReference type="InterPro" id="IPR001810">
    <property type="entry name" value="F-box_dom"/>
</dbReference>
<organism evidence="1 2">
    <name type="scientific">Nelumbo nucifera</name>
    <name type="common">Sacred lotus</name>
    <dbReference type="NCBI Taxonomy" id="4432"/>
    <lineage>
        <taxon>Eukaryota</taxon>
        <taxon>Viridiplantae</taxon>
        <taxon>Streptophyta</taxon>
        <taxon>Embryophyta</taxon>
        <taxon>Tracheophyta</taxon>
        <taxon>Spermatophyta</taxon>
        <taxon>Magnoliopsida</taxon>
        <taxon>Proteales</taxon>
        <taxon>Nelumbonaceae</taxon>
        <taxon>Nelumbo</taxon>
    </lineage>
</organism>
<proteinExistence type="predicted"/>
<dbReference type="SUPFAM" id="SSF81383">
    <property type="entry name" value="F-box domain"/>
    <property type="match status" value="1"/>
</dbReference>
<sequence length="277" mass="31626">MEFNLLPEDCVSHILSLTSPRDACRYCLVSTALRSAAQSNVVWENFLPSDFQEILWMSVSPVSFLSKKELYFSLCSPILVDGGRKVFSLDKFTGKKCYMLCARELSITWGSDPMYWTWKPLSESRFAEVAELRSIWWLEIHGKINSRMLSPKTTYAAYLVVKFADRAYGLDSLPSELSVEVGSHQSRAKAYLRCHDNRKESLERLYYSNRIQVLGARVEQGEERLPCERSDGWMEVELGDFFTDGCDGEVKMSLTEVKGYHLKGGLIVEGIEVRPKV</sequence>
<dbReference type="OMA" id="WSTNSLY"/>
<dbReference type="InterPro" id="IPR036047">
    <property type="entry name" value="F-box-like_dom_sf"/>
</dbReference>
<dbReference type="KEGG" id="nnu:104606216"/>
<name>A0A1U8B209_NELNU</name>
<reference evidence="2" key="1">
    <citation type="submission" date="2025-08" db="UniProtKB">
        <authorList>
            <consortium name="RefSeq"/>
        </authorList>
    </citation>
    <scope>IDENTIFICATION</scope>
</reference>
<keyword evidence="1" id="KW-1185">Reference proteome</keyword>
<dbReference type="InterPro" id="IPR025886">
    <property type="entry name" value="PP2-like"/>
</dbReference>
<dbReference type="RefSeq" id="XP_010269615.1">
    <property type="nucleotide sequence ID" value="XM_010271313.2"/>
</dbReference>
<dbReference type="PANTHER" id="PTHR32278:SF11">
    <property type="entry name" value="F-BOX DOMAIN-CONTAINING PROTEIN"/>
    <property type="match status" value="1"/>
</dbReference>
<evidence type="ECO:0000313" key="2">
    <source>
        <dbReference type="RefSeq" id="XP_010269615.1"/>
    </source>
</evidence>